<comment type="caution">
    <text evidence="2">The sequence shown here is derived from an EMBL/GenBank/DDBJ whole genome shotgun (WGS) entry which is preliminary data.</text>
</comment>
<proteinExistence type="predicted"/>
<name>A0A2V4MS90_9RHOB</name>
<accession>A0A2V4MS90</accession>
<dbReference type="EMBL" id="QFVT01000003">
    <property type="protein sequence ID" value="PYC48409.1"/>
    <property type="molecule type" value="Genomic_DNA"/>
</dbReference>
<dbReference type="RefSeq" id="WP_110795144.1">
    <property type="nucleotide sequence ID" value="NZ_KZ826482.1"/>
</dbReference>
<evidence type="ECO:0000313" key="3">
    <source>
        <dbReference type="Proteomes" id="UP000248012"/>
    </source>
</evidence>
<feature type="compositionally biased region" description="Basic residues" evidence="1">
    <location>
        <begin position="62"/>
        <end position="77"/>
    </location>
</feature>
<evidence type="ECO:0000256" key="1">
    <source>
        <dbReference type="SAM" id="MobiDB-lite"/>
    </source>
</evidence>
<feature type="region of interest" description="Disordered" evidence="1">
    <location>
        <begin position="26"/>
        <end position="77"/>
    </location>
</feature>
<keyword evidence="3" id="KW-1185">Reference proteome</keyword>
<protein>
    <submittedName>
        <fullName evidence="2">Uncharacterized protein</fullName>
    </submittedName>
</protein>
<sequence length="77" mass="8457">MNVNQVINMVMRQVMRRVVNKGIGVGMNSLSRIGGDKSKQSKAGQGDTPPSAPQVQGGNTGKRMRQSTRLMRRIGRF</sequence>
<evidence type="ECO:0000313" key="2">
    <source>
        <dbReference type="EMBL" id="PYC48409.1"/>
    </source>
</evidence>
<dbReference type="Proteomes" id="UP000248012">
    <property type="component" value="Unassembled WGS sequence"/>
</dbReference>
<organism evidence="2 3">
    <name type="scientific">Litorivita pollutaquae</name>
    <dbReference type="NCBI Taxonomy" id="2200892"/>
    <lineage>
        <taxon>Bacteria</taxon>
        <taxon>Pseudomonadati</taxon>
        <taxon>Pseudomonadota</taxon>
        <taxon>Alphaproteobacteria</taxon>
        <taxon>Rhodobacterales</taxon>
        <taxon>Paracoccaceae</taxon>
        <taxon>Litorivita</taxon>
    </lineage>
</organism>
<gene>
    <name evidence="2" type="ORF">DI396_05355</name>
</gene>
<dbReference type="AlphaFoldDB" id="A0A2V4MS90"/>
<reference evidence="2 3" key="1">
    <citation type="submission" date="2018-05" db="EMBL/GenBank/DDBJ databases">
        <title>Oceanovita maritima gen. nov., sp. nov., a marine bacterium in the family Rhodobacteraceae isolated from surface seawater of Lundu port Xiamen, China.</title>
        <authorList>
            <person name="Hetharua B.H."/>
            <person name="Min D."/>
            <person name="Liao H."/>
            <person name="Tian Y."/>
        </authorList>
    </citation>
    <scope>NUCLEOTIDE SEQUENCE [LARGE SCALE GENOMIC DNA]</scope>
    <source>
        <strain evidence="2 3">FSX-11</strain>
    </source>
</reference>